<dbReference type="OrthoDB" id="3385261at2"/>
<evidence type="ECO:0000313" key="1">
    <source>
        <dbReference type="EMBL" id="TWH68080.1"/>
    </source>
</evidence>
<gene>
    <name evidence="1" type="ORF">JD77_03067</name>
</gene>
<reference evidence="1 2" key="1">
    <citation type="submission" date="2019-07" db="EMBL/GenBank/DDBJ databases">
        <title>R&amp;d 2014.</title>
        <authorList>
            <person name="Klenk H.-P."/>
        </authorList>
    </citation>
    <scope>NUCLEOTIDE SEQUENCE [LARGE SCALE GENOMIC DNA]</scope>
    <source>
        <strain evidence="1 2">DSM 43868</strain>
    </source>
</reference>
<dbReference type="EMBL" id="VLKE01000001">
    <property type="protein sequence ID" value="TWH68080.1"/>
    <property type="molecule type" value="Genomic_DNA"/>
</dbReference>
<protein>
    <submittedName>
        <fullName evidence="1">Uncharacterized protein</fullName>
    </submittedName>
</protein>
<keyword evidence="2" id="KW-1185">Reference proteome</keyword>
<sequence>MTAFTWVSVAQPLYVARTGMARAELSREGDKTAEAWHETLESAESGLETFCKPERVYALGLNDIAGPHTGPAYLTASGIHHDTLQADSEVYVKGDDPATTEADARKWVSGWVERAKKRLKELDAD</sequence>
<dbReference type="AlphaFoldDB" id="A0A562IAN9"/>
<dbReference type="Proteomes" id="UP000319825">
    <property type="component" value="Unassembled WGS sequence"/>
</dbReference>
<proteinExistence type="predicted"/>
<dbReference type="RefSeq" id="WP_145774958.1">
    <property type="nucleotide sequence ID" value="NZ_BAAATQ010000108.1"/>
</dbReference>
<organism evidence="1 2">
    <name type="scientific">Micromonospora olivasterospora</name>
    <dbReference type="NCBI Taxonomy" id="1880"/>
    <lineage>
        <taxon>Bacteria</taxon>
        <taxon>Bacillati</taxon>
        <taxon>Actinomycetota</taxon>
        <taxon>Actinomycetes</taxon>
        <taxon>Micromonosporales</taxon>
        <taxon>Micromonosporaceae</taxon>
        <taxon>Micromonospora</taxon>
    </lineage>
</organism>
<comment type="caution">
    <text evidence="1">The sequence shown here is derived from an EMBL/GenBank/DDBJ whole genome shotgun (WGS) entry which is preliminary data.</text>
</comment>
<evidence type="ECO:0000313" key="2">
    <source>
        <dbReference type="Proteomes" id="UP000319825"/>
    </source>
</evidence>
<name>A0A562IAN9_MICOL</name>
<accession>A0A562IAN9</accession>